<keyword evidence="3" id="KW-1185">Reference proteome</keyword>
<feature type="transmembrane region" description="Helical" evidence="1">
    <location>
        <begin position="253"/>
        <end position="271"/>
    </location>
</feature>
<keyword evidence="1" id="KW-0472">Membrane</keyword>
<comment type="caution">
    <text evidence="2">The sequence shown here is derived from an EMBL/GenBank/DDBJ whole genome shotgun (WGS) entry which is preliminary data.</text>
</comment>
<dbReference type="AlphaFoldDB" id="A0A3N6N3H8"/>
<reference evidence="2 3" key="1">
    <citation type="submission" date="2018-11" db="EMBL/GenBank/DDBJ databases">
        <title>Paraburkholderia sp. DHOA04, isolated from soil.</title>
        <authorList>
            <person name="Gao Z.-H."/>
            <person name="Qiu L.-H."/>
            <person name="Fu J.-C."/>
        </authorList>
    </citation>
    <scope>NUCLEOTIDE SEQUENCE [LARGE SCALE GENOMIC DNA]</scope>
    <source>
        <strain evidence="2 3">DHOA04</strain>
    </source>
</reference>
<gene>
    <name evidence="2" type="ORF">D1Y85_22200</name>
</gene>
<organism evidence="2 3">
    <name type="scientific">Paraburkholderia dinghuensis</name>
    <dbReference type="NCBI Taxonomy" id="2305225"/>
    <lineage>
        <taxon>Bacteria</taxon>
        <taxon>Pseudomonadati</taxon>
        <taxon>Pseudomonadota</taxon>
        <taxon>Betaproteobacteria</taxon>
        <taxon>Burkholderiales</taxon>
        <taxon>Burkholderiaceae</taxon>
        <taxon>Paraburkholderia</taxon>
    </lineage>
</organism>
<feature type="transmembrane region" description="Helical" evidence="1">
    <location>
        <begin position="41"/>
        <end position="59"/>
    </location>
</feature>
<accession>A0A3N6N3H8</accession>
<evidence type="ECO:0000313" key="2">
    <source>
        <dbReference type="EMBL" id="RQH02197.1"/>
    </source>
</evidence>
<feature type="transmembrane region" description="Helical" evidence="1">
    <location>
        <begin position="403"/>
        <end position="420"/>
    </location>
</feature>
<proteinExistence type="predicted"/>
<feature type="transmembrane region" description="Helical" evidence="1">
    <location>
        <begin position="204"/>
        <end position="220"/>
    </location>
</feature>
<evidence type="ECO:0008006" key="4">
    <source>
        <dbReference type="Google" id="ProtNLM"/>
    </source>
</evidence>
<dbReference type="Proteomes" id="UP000272778">
    <property type="component" value="Unassembled WGS sequence"/>
</dbReference>
<evidence type="ECO:0000256" key="1">
    <source>
        <dbReference type="SAM" id="Phobius"/>
    </source>
</evidence>
<name>A0A3N6N3H8_9BURK</name>
<dbReference type="OrthoDB" id="8957526at2"/>
<protein>
    <recommendedName>
        <fullName evidence="4">O-antigen ligase domain-containing protein</fullName>
    </recommendedName>
</protein>
<dbReference type="EMBL" id="RQIS01000019">
    <property type="protein sequence ID" value="RQH02197.1"/>
    <property type="molecule type" value="Genomic_DNA"/>
</dbReference>
<feature type="transmembrane region" description="Helical" evidence="1">
    <location>
        <begin position="174"/>
        <end position="197"/>
    </location>
</feature>
<feature type="transmembrane region" description="Helical" evidence="1">
    <location>
        <begin position="347"/>
        <end position="367"/>
    </location>
</feature>
<keyword evidence="1" id="KW-0812">Transmembrane</keyword>
<sequence>MQVRFDFLLVVAVILIAVFEGAVRKWIAPGLTTPLLLLRDVAAFTLVLRAVLGGAFRVMPGVTRCLVAWTFCVTCWGVFQIVVLQGPPVLFALGMRFWLLYFWFALAMACSLSTSEVVSVMRLMIVLGVAMTPLVVLQHFLPPSSVLNVQPDTEEDQIFLVIANVVRVSGTFTFTLGFACFIAVVTPIAISTTWSGVRLYPRRWMALAGYVAVAISTLVSGSRASIMFFVGMLALQTLAGFGAARTGGAVMRSAAKVVVGLIAVAITLNVFSDAVQDTMQRFKSAGQGEDIVERIETELVGEPAARKDIDFLGHGLGAGTNAGSVLLTGENAFALAESEPARVMLEMGAVGFVWLVIKCVMFAAGLAKSAMMLAHNGESLPLLMWAATAYGMSSWPVSGQVSANAFGFLALGLALCSIRTRPVAAETGERVWPLGATP</sequence>
<dbReference type="RefSeq" id="WP_124153231.1">
    <property type="nucleotide sequence ID" value="NZ_RQIS01000019.1"/>
</dbReference>
<feature type="transmembrane region" description="Helical" evidence="1">
    <location>
        <begin position="89"/>
        <end position="111"/>
    </location>
</feature>
<feature type="transmembrane region" description="Helical" evidence="1">
    <location>
        <begin position="123"/>
        <end position="141"/>
    </location>
</feature>
<evidence type="ECO:0000313" key="3">
    <source>
        <dbReference type="Proteomes" id="UP000272778"/>
    </source>
</evidence>
<keyword evidence="1" id="KW-1133">Transmembrane helix</keyword>
<feature type="transmembrane region" description="Helical" evidence="1">
    <location>
        <begin position="66"/>
        <end position="83"/>
    </location>
</feature>